<evidence type="ECO:0000256" key="1">
    <source>
        <dbReference type="SAM" id="Phobius"/>
    </source>
</evidence>
<feature type="transmembrane region" description="Helical" evidence="1">
    <location>
        <begin position="93"/>
        <end position="113"/>
    </location>
</feature>
<proteinExistence type="predicted"/>
<reference evidence="2 3" key="1">
    <citation type="submission" date="2020-08" db="EMBL/GenBank/DDBJ databases">
        <title>Genome sequence of Diaphorobacter ruginosibacter DSM 27467T.</title>
        <authorList>
            <person name="Hyun D.-W."/>
            <person name="Bae J.-W."/>
        </authorList>
    </citation>
    <scope>NUCLEOTIDE SEQUENCE [LARGE SCALE GENOMIC DNA]</scope>
    <source>
        <strain evidence="2 3">DSM 27467</strain>
    </source>
</reference>
<feature type="transmembrane region" description="Helical" evidence="1">
    <location>
        <begin position="119"/>
        <end position="138"/>
    </location>
</feature>
<feature type="transmembrane region" description="Helical" evidence="1">
    <location>
        <begin position="61"/>
        <end position="81"/>
    </location>
</feature>
<dbReference type="AlphaFoldDB" id="A0A7G9RJM0"/>
<evidence type="ECO:0000313" key="2">
    <source>
        <dbReference type="EMBL" id="QNN55795.1"/>
    </source>
</evidence>
<gene>
    <name evidence="2" type="ORF">H9K76_14390</name>
</gene>
<protein>
    <submittedName>
        <fullName evidence="2">DUF1275 domain-containing protein</fullName>
    </submittedName>
</protein>
<sequence>MNTGNPQPTTLTGLLGFNAGYVDTVGFLALNGLFTAHVTGNFVTLGASLINGTSGALSKLMALPVFCLFVMLARLASNALAGRGAATPMRWLITAKTLLLLAAAAMMIGLGPFQDANALPAFVAGMLMVGAMAVQNAMQRIHLGSMPPSTLMTGNTTQVMINLADLLQGVQGETRASAMAQLHKMLPAIAIFALGCALGALAYYFFGMWCFAIPPAVSLLSACFARGA</sequence>
<dbReference type="Proteomes" id="UP000515811">
    <property type="component" value="Chromosome"/>
</dbReference>
<keyword evidence="1" id="KW-1133">Transmembrane helix</keyword>
<dbReference type="InterPro" id="IPR010699">
    <property type="entry name" value="DUF1275"/>
</dbReference>
<dbReference type="EMBL" id="CP060714">
    <property type="protein sequence ID" value="QNN55795.1"/>
    <property type="molecule type" value="Genomic_DNA"/>
</dbReference>
<accession>A0A7G9RJM0</accession>
<dbReference type="KEGG" id="drg:H9K76_14390"/>
<dbReference type="RefSeq" id="WP_187596068.1">
    <property type="nucleotide sequence ID" value="NZ_CP060714.1"/>
</dbReference>
<organism evidence="2 3">
    <name type="scientific">Diaphorobacter ruginosibacter</name>
    <dbReference type="NCBI Taxonomy" id="1715720"/>
    <lineage>
        <taxon>Bacteria</taxon>
        <taxon>Pseudomonadati</taxon>
        <taxon>Pseudomonadota</taxon>
        <taxon>Betaproteobacteria</taxon>
        <taxon>Burkholderiales</taxon>
        <taxon>Comamonadaceae</taxon>
        <taxon>Diaphorobacter</taxon>
    </lineage>
</organism>
<name>A0A7G9RJM0_9BURK</name>
<keyword evidence="3" id="KW-1185">Reference proteome</keyword>
<keyword evidence="1" id="KW-0472">Membrane</keyword>
<dbReference type="PANTHER" id="PTHR37314:SF5">
    <property type="entry name" value="SLR0142 PROTEIN"/>
    <property type="match status" value="1"/>
</dbReference>
<dbReference type="PANTHER" id="PTHR37314">
    <property type="entry name" value="SLR0142 PROTEIN"/>
    <property type="match status" value="1"/>
</dbReference>
<dbReference type="Pfam" id="PF06912">
    <property type="entry name" value="DUF1275"/>
    <property type="match status" value="1"/>
</dbReference>
<keyword evidence="1" id="KW-0812">Transmembrane</keyword>
<evidence type="ECO:0000313" key="3">
    <source>
        <dbReference type="Proteomes" id="UP000515811"/>
    </source>
</evidence>
<feature type="transmembrane region" description="Helical" evidence="1">
    <location>
        <begin position="185"/>
        <end position="206"/>
    </location>
</feature>